<evidence type="ECO:0000313" key="2">
    <source>
        <dbReference type="Proteomes" id="UP001164803"/>
    </source>
</evidence>
<reference evidence="1" key="1">
    <citation type="submission" date="2022-08" db="EMBL/GenBank/DDBJ databases">
        <title>Alicyclobacillus dauci DSM2870, complete genome.</title>
        <authorList>
            <person name="Wang Q."/>
            <person name="Cai R."/>
            <person name="Wang Z."/>
        </authorList>
    </citation>
    <scope>NUCLEOTIDE SEQUENCE</scope>
    <source>
        <strain evidence="1">DSM 28700</strain>
    </source>
</reference>
<gene>
    <name evidence="1" type="ORF">NZD86_02000</name>
</gene>
<organism evidence="1 2">
    <name type="scientific">Alicyclobacillus dauci</name>
    <dbReference type="NCBI Taxonomy" id="1475485"/>
    <lineage>
        <taxon>Bacteria</taxon>
        <taxon>Bacillati</taxon>
        <taxon>Bacillota</taxon>
        <taxon>Bacilli</taxon>
        <taxon>Bacillales</taxon>
        <taxon>Alicyclobacillaceae</taxon>
        <taxon>Alicyclobacillus</taxon>
    </lineage>
</organism>
<dbReference type="RefSeq" id="WP_268044823.1">
    <property type="nucleotide sequence ID" value="NZ_CP104064.1"/>
</dbReference>
<dbReference type="EMBL" id="CP104064">
    <property type="protein sequence ID" value="WAH37342.1"/>
    <property type="molecule type" value="Genomic_DNA"/>
</dbReference>
<protein>
    <submittedName>
        <fullName evidence="1">Uncharacterized protein</fullName>
    </submittedName>
</protein>
<name>A0ABY6Z3U5_9BACL</name>
<dbReference type="Proteomes" id="UP001164803">
    <property type="component" value="Chromosome"/>
</dbReference>
<sequence>MSEPYYLEYEITTGERFILRFGDENDRDGCHISLDMYKGQLGPVDEAVLERILAKFHGEVMSRR</sequence>
<proteinExistence type="predicted"/>
<keyword evidence="2" id="KW-1185">Reference proteome</keyword>
<accession>A0ABY6Z3U5</accession>
<evidence type="ECO:0000313" key="1">
    <source>
        <dbReference type="EMBL" id="WAH37342.1"/>
    </source>
</evidence>